<sequence length="281" mass="30806">MYHVTEKRLTAVLWDSVAEPAQINEWSNPDNQRCAAYYLSNTYGEDWLGAPSIEVLGQRLSQGWPEGVERLMALATREVSPTSIRRRRERADQGAELDIHAVYRGDLSRAWTRSRRKASSGVRTLCVLVDLAANADITADQMFWRGAAALRLTSALTEAGYGVALYGVSGGKNQDNDGSVDTMQMVSIKDEDQPLDMDRLAALTAMPGFFRTALFAGMCKVCDLRDKPVSSGLGQAKPELIAKGAAMLPVPQTLIIQDPVTDQQSAEAWIEKVLSELEVSV</sequence>
<protein>
    <recommendedName>
        <fullName evidence="1">DUF7192 domain-containing protein</fullName>
    </recommendedName>
</protein>
<evidence type="ECO:0000259" key="1">
    <source>
        <dbReference type="Pfam" id="PF23822"/>
    </source>
</evidence>
<reference evidence="2" key="1">
    <citation type="submission" date="2020-05" db="EMBL/GenBank/DDBJ databases">
        <authorList>
            <person name="Chiriac C."/>
            <person name="Salcher M."/>
            <person name="Ghai R."/>
            <person name="Kavagutti S V."/>
        </authorList>
    </citation>
    <scope>NUCLEOTIDE SEQUENCE</scope>
</reference>
<organism evidence="2">
    <name type="scientific">uncultured Caudovirales phage</name>
    <dbReference type="NCBI Taxonomy" id="2100421"/>
    <lineage>
        <taxon>Viruses</taxon>
        <taxon>Duplodnaviria</taxon>
        <taxon>Heunggongvirae</taxon>
        <taxon>Uroviricota</taxon>
        <taxon>Caudoviricetes</taxon>
        <taxon>Peduoviridae</taxon>
        <taxon>Maltschvirus</taxon>
        <taxon>Maltschvirus maltsch</taxon>
    </lineage>
</organism>
<gene>
    <name evidence="2" type="ORF">UFOVP1304_46</name>
</gene>
<proteinExistence type="predicted"/>
<dbReference type="Pfam" id="PF23822">
    <property type="entry name" value="DUF7192"/>
    <property type="match status" value="1"/>
</dbReference>
<feature type="domain" description="DUF7192" evidence="1">
    <location>
        <begin position="6"/>
        <end position="278"/>
    </location>
</feature>
<accession>A0A6J5RMB3</accession>
<dbReference type="InterPro" id="IPR055616">
    <property type="entry name" value="DUF7192"/>
</dbReference>
<evidence type="ECO:0000313" key="2">
    <source>
        <dbReference type="EMBL" id="CAB4197172.1"/>
    </source>
</evidence>
<dbReference type="PROSITE" id="PS50096">
    <property type="entry name" value="IQ"/>
    <property type="match status" value="1"/>
</dbReference>
<name>A0A6J5RMB3_9CAUD</name>
<dbReference type="EMBL" id="LR797253">
    <property type="protein sequence ID" value="CAB4197172.1"/>
    <property type="molecule type" value="Genomic_DNA"/>
</dbReference>